<organism evidence="5">
    <name type="scientific">Hellea balneolensis</name>
    <dbReference type="NCBI Taxonomy" id="287478"/>
    <lineage>
        <taxon>Bacteria</taxon>
        <taxon>Pseudomonadati</taxon>
        <taxon>Pseudomonadota</taxon>
        <taxon>Alphaproteobacteria</taxon>
        <taxon>Maricaulales</taxon>
        <taxon>Robiginitomaculaceae</taxon>
        <taxon>Hellea</taxon>
    </lineage>
</organism>
<name>A0A7C3C185_9PROT</name>
<dbReference type="InterPro" id="IPR002130">
    <property type="entry name" value="Cyclophilin-type_PPIase_dom"/>
</dbReference>
<dbReference type="EMBL" id="DRMN01000110">
    <property type="protein sequence ID" value="HFB54599.1"/>
    <property type="molecule type" value="Genomic_DNA"/>
</dbReference>
<keyword evidence="3 5" id="KW-0413">Isomerase</keyword>
<dbReference type="Proteomes" id="UP000886042">
    <property type="component" value="Unassembled WGS sequence"/>
</dbReference>
<dbReference type="InterPro" id="IPR044665">
    <property type="entry name" value="E_coli_cyclophilin_A-like"/>
</dbReference>
<dbReference type="GO" id="GO:0003755">
    <property type="term" value="F:peptidyl-prolyl cis-trans isomerase activity"/>
    <property type="evidence" value="ECO:0007669"/>
    <property type="project" value="UniProtKB-KW"/>
</dbReference>
<gene>
    <name evidence="5" type="ORF">ENJ46_01635</name>
</gene>
<proteinExistence type="predicted"/>
<accession>A0A7C3C185</accession>
<dbReference type="PROSITE" id="PS51257">
    <property type="entry name" value="PROKAR_LIPOPROTEIN"/>
    <property type="match status" value="1"/>
</dbReference>
<evidence type="ECO:0000256" key="2">
    <source>
        <dbReference type="ARBA" id="ARBA00023110"/>
    </source>
</evidence>
<reference evidence="5" key="1">
    <citation type="journal article" date="2020" name="mSystems">
        <title>Genome- and Community-Level Interaction Insights into Carbon Utilization and Element Cycling Functions of Hydrothermarchaeota in Hydrothermal Sediment.</title>
        <authorList>
            <person name="Zhou Z."/>
            <person name="Liu Y."/>
            <person name="Xu W."/>
            <person name="Pan J."/>
            <person name="Luo Z.H."/>
            <person name="Li M."/>
        </authorList>
    </citation>
    <scope>NUCLEOTIDE SEQUENCE [LARGE SCALE GENOMIC DNA]</scope>
    <source>
        <strain evidence="5">HyVt-489</strain>
    </source>
</reference>
<keyword evidence="2" id="KW-0697">Rotamase</keyword>
<dbReference type="InterPro" id="IPR029000">
    <property type="entry name" value="Cyclophilin-like_dom_sf"/>
</dbReference>
<evidence type="ECO:0000313" key="5">
    <source>
        <dbReference type="EMBL" id="HFB54599.1"/>
    </source>
</evidence>
<evidence type="ECO:0000256" key="3">
    <source>
        <dbReference type="ARBA" id="ARBA00023235"/>
    </source>
</evidence>
<protein>
    <recommendedName>
        <fullName evidence="1">peptidylprolyl isomerase</fullName>
        <ecNumber evidence="1">5.2.1.8</ecNumber>
    </recommendedName>
</protein>
<dbReference type="Pfam" id="PF00160">
    <property type="entry name" value="Pro_isomerase"/>
    <property type="match status" value="1"/>
</dbReference>
<evidence type="ECO:0000256" key="1">
    <source>
        <dbReference type="ARBA" id="ARBA00013194"/>
    </source>
</evidence>
<dbReference type="SUPFAM" id="SSF50891">
    <property type="entry name" value="Cyclophilin-like"/>
    <property type="match status" value="1"/>
</dbReference>
<comment type="caution">
    <text evidence="5">The sequence shown here is derived from an EMBL/GenBank/DDBJ whole genome shotgun (WGS) entry which is preliminary data.</text>
</comment>
<dbReference type="AlphaFoldDB" id="A0A7C3C185"/>
<dbReference type="Gene3D" id="2.40.100.10">
    <property type="entry name" value="Cyclophilin-like"/>
    <property type="match status" value="1"/>
</dbReference>
<feature type="domain" description="PPIase cyclophilin-type" evidence="4">
    <location>
        <begin position="26"/>
        <end position="202"/>
    </location>
</feature>
<dbReference type="PROSITE" id="PS50072">
    <property type="entry name" value="CSA_PPIASE_2"/>
    <property type="match status" value="1"/>
</dbReference>
<sequence>MRFYRWGVFVFFVALLTFVSGCADKKTQRVILDTDLGRVEIDVYLDKAPLSSADFLYYVDNQLYDGAGFYRAVRPETDPLGLDMEIIQGGRLDLETVTATIDHETTKMTGLSHTDGAVSLARDEPGTGSAAYFFISIGDNKFLDYGGKRNPDGQGYAVFGQVVKGMDVVRAIQMRETKGKSDDRVTEGQYLTKPVIISKAYRK</sequence>
<dbReference type="EC" id="5.2.1.8" evidence="1"/>
<evidence type="ECO:0000259" key="4">
    <source>
        <dbReference type="PROSITE" id="PS50072"/>
    </source>
</evidence>
<dbReference type="PANTHER" id="PTHR43246">
    <property type="entry name" value="PEPTIDYL-PROLYL CIS-TRANS ISOMERASE CYP38, CHLOROPLASTIC"/>
    <property type="match status" value="1"/>
</dbReference>